<dbReference type="InterPro" id="IPR050222">
    <property type="entry name" value="MATE_MdtK"/>
</dbReference>
<feature type="transmembrane region" description="Helical" evidence="2">
    <location>
        <begin position="204"/>
        <end position="228"/>
    </location>
</feature>
<dbReference type="NCBIfam" id="TIGR00797">
    <property type="entry name" value="matE"/>
    <property type="match status" value="1"/>
</dbReference>
<keyword evidence="1" id="KW-0813">Transport</keyword>
<sequence>MSQPARAPLGTERRTIAQHALTVLAGQLAVMAFGVTDTIVAGRYAEEALAALSVGSAIFVSVYVSLMGIFQALLPLWAEHRGAGQPEAIGRTLRQAMYMLLAACALGMGVLLFPDALLRWADVPPPLQVEVRAYLSVLAWSLPAALLFRIYSTLNQALGHPLLVTWLQLLSLLLKIPLSIWLAFGGAGLPALGAEGCAWATLVVNYAMVALAFVLMRSQSLYAPLALWQRMEPPNWPQLAQFARLGVPAGLAILVEVTSFTLMALFVARQGTLSSASHQIAANLAALCYMVPLSLAIATSARISYWRGAGDEAMARRLVTMGWRLAATGGLVLASALFLSREGLARIYSSNPEVVATTASLLAWVAAYHVADAVQTFCLFVLRCYRITVAPLVIYCLLLWGGGLAGGYWLAYGTDSALPAWLHHGTPAPFWASSACALLVTALVFSAIVRKATSR</sequence>
<accession>A0A2G7TAF4</accession>
<dbReference type="InterPro" id="IPR002528">
    <property type="entry name" value="MATE_fam"/>
</dbReference>
<dbReference type="AlphaFoldDB" id="A0A2G7TAF4"/>
<feature type="transmembrane region" description="Helical" evidence="2">
    <location>
        <begin position="280"/>
        <end position="301"/>
    </location>
</feature>
<proteinExistence type="predicted"/>
<protein>
    <submittedName>
        <fullName evidence="3">MATE family efflux transporter</fullName>
    </submittedName>
</protein>
<keyword evidence="2" id="KW-1133">Transmembrane helix</keyword>
<feature type="transmembrane region" description="Helical" evidence="2">
    <location>
        <begin position="48"/>
        <end position="74"/>
    </location>
</feature>
<evidence type="ECO:0000313" key="3">
    <source>
        <dbReference type="EMBL" id="PII36880.1"/>
    </source>
</evidence>
<feature type="transmembrane region" description="Helical" evidence="2">
    <location>
        <begin position="430"/>
        <end position="449"/>
    </location>
</feature>
<dbReference type="EMBL" id="PEKC01000010">
    <property type="protein sequence ID" value="PII36880.1"/>
    <property type="molecule type" value="Genomic_DNA"/>
</dbReference>
<feature type="transmembrane region" description="Helical" evidence="2">
    <location>
        <begin position="389"/>
        <end position="410"/>
    </location>
</feature>
<reference evidence="3" key="1">
    <citation type="submission" date="2017-10" db="EMBL/GenBank/DDBJ databases">
        <title>Chryseobacterium sp. B5 is a hydrocarbonoclastic and plant growth promoting bacterium.</title>
        <authorList>
            <person name="Thijs S."/>
            <person name="Gkorezis P."/>
            <person name="Van Hamme J."/>
        </authorList>
    </citation>
    <scope>NUCLEOTIDE SEQUENCE</scope>
    <source>
        <strain evidence="3">B5</strain>
    </source>
</reference>
<organism evidence="3">
    <name type="scientific">Chryseobacterium sp. B5</name>
    <dbReference type="NCBI Taxonomy" id="2050562"/>
    <lineage>
        <taxon>Bacteria</taxon>
        <taxon>Pseudomonadati</taxon>
        <taxon>Bacteroidota</taxon>
        <taxon>Flavobacteriia</taxon>
        <taxon>Flavobacteriales</taxon>
        <taxon>Weeksellaceae</taxon>
        <taxon>Chryseobacterium group</taxon>
        <taxon>Chryseobacterium</taxon>
    </lineage>
</organism>
<dbReference type="GO" id="GO:0042910">
    <property type="term" value="F:xenobiotic transmembrane transporter activity"/>
    <property type="evidence" value="ECO:0007669"/>
    <property type="project" value="InterPro"/>
</dbReference>
<dbReference type="GO" id="GO:0005886">
    <property type="term" value="C:plasma membrane"/>
    <property type="evidence" value="ECO:0007669"/>
    <property type="project" value="TreeGrafter"/>
</dbReference>
<dbReference type="PANTHER" id="PTHR43298:SF2">
    <property type="entry name" value="FMN_FAD EXPORTER YEEO-RELATED"/>
    <property type="match status" value="1"/>
</dbReference>
<keyword evidence="2" id="KW-0812">Transmembrane</keyword>
<feature type="transmembrane region" description="Helical" evidence="2">
    <location>
        <begin position="163"/>
        <end position="184"/>
    </location>
</feature>
<feature type="transmembrane region" description="Helical" evidence="2">
    <location>
        <begin position="21"/>
        <end position="42"/>
    </location>
</feature>
<dbReference type="GO" id="GO:0015297">
    <property type="term" value="F:antiporter activity"/>
    <property type="evidence" value="ECO:0007669"/>
    <property type="project" value="InterPro"/>
</dbReference>
<comment type="caution">
    <text evidence="3">The sequence shown here is derived from an EMBL/GenBank/DDBJ whole genome shotgun (WGS) entry which is preliminary data.</text>
</comment>
<keyword evidence="2" id="KW-0472">Membrane</keyword>
<name>A0A2G7TAF4_9FLAO</name>
<dbReference type="Pfam" id="PF01554">
    <property type="entry name" value="MatE"/>
    <property type="match status" value="2"/>
</dbReference>
<evidence type="ECO:0000256" key="1">
    <source>
        <dbReference type="ARBA" id="ARBA00022448"/>
    </source>
</evidence>
<feature type="transmembrane region" description="Helical" evidence="2">
    <location>
        <begin position="249"/>
        <end position="268"/>
    </location>
</feature>
<feature type="transmembrane region" description="Helical" evidence="2">
    <location>
        <begin position="133"/>
        <end position="151"/>
    </location>
</feature>
<dbReference type="PANTHER" id="PTHR43298">
    <property type="entry name" value="MULTIDRUG RESISTANCE PROTEIN NORM-RELATED"/>
    <property type="match status" value="1"/>
</dbReference>
<gene>
    <name evidence="3" type="ORF">CTI11_04755</name>
</gene>
<evidence type="ECO:0000256" key="2">
    <source>
        <dbReference type="SAM" id="Phobius"/>
    </source>
</evidence>
<feature type="transmembrane region" description="Helical" evidence="2">
    <location>
        <begin position="322"/>
        <end position="341"/>
    </location>
</feature>
<feature type="transmembrane region" description="Helical" evidence="2">
    <location>
        <begin position="95"/>
        <end position="113"/>
    </location>
</feature>
<feature type="transmembrane region" description="Helical" evidence="2">
    <location>
        <begin position="361"/>
        <end position="382"/>
    </location>
</feature>